<dbReference type="PROSITE" id="PS51819">
    <property type="entry name" value="VOC"/>
    <property type="match status" value="1"/>
</dbReference>
<reference evidence="2 3" key="1">
    <citation type="submission" date="2024-05" db="EMBL/GenBank/DDBJ databases">
        <title>Sphingomonas sp. HF-S3 16S ribosomal RNA gene Genome sequencing and assembly.</title>
        <authorList>
            <person name="Lee H."/>
        </authorList>
    </citation>
    <scope>NUCLEOTIDE SEQUENCE [LARGE SCALE GENOMIC DNA]</scope>
    <source>
        <strain evidence="2 3">HF-S3</strain>
    </source>
</reference>
<dbReference type="Gene3D" id="3.10.180.10">
    <property type="entry name" value="2,3-Dihydroxybiphenyl 1,2-Dioxygenase, domain 1"/>
    <property type="match status" value="1"/>
</dbReference>
<dbReference type="EMBL" id="JBDIZK010000014">
    <property type="protein sequence ID" value="MEN3749524.1"/>
    <property type="molecule type" value="Genomic_DNA"/>
</dbReference>
<name>A0ABV0BDC6_9SPHN</name>
<dbReference type="PANTHER" id="PTHR36503:SF2">
    <property type="entry name" value="BLR2408 PROTEIN"/>
    <property type="match status" value="1"/>
</dbReference>
<evidence type="ECO:0000313" key="2">
    <source>
        <dbReference type="EMBL" id="MEN3749524.1"/>
    </source>
</evidence>
<protein>
    <submittedName>
        <fullName evidence="2">VOC family protein</fullName>
    </submittedName>
</protein>
<gene>
    <name evidence="2" type="ORF">TPR58_20285</name>
</gene>
<dbReference type="Proteomes" id="UP001427805">
    <property type="component" value="Unassembled WGS sequence"/>
</dbReference>
<dbReference type="Pfam" id="PF00903">
    <property type="entry name" value="Glyoxalase"/>
    <property type="match status" value="1"/>
</dbReference>
<dbReference type="InterPro" id="IPR029068">
    <property type="entry name" value="Glyas_Bleomycin-R_OHBP_Dase"/>
</dbReference>
<evidence type="ECO:0000313" key="3">
    <source>
        <dbReference type="Proteomes" id="UP001427805"/>
    </source>
</evidence>
<keyword evidence="3" id="KW-1185">Reference proteome</keyword>
<dbReference type="InterPro" id="IPR037523">
    <property type="entry name" value="VOC_core"/>
</dbReference>
<dbReference type="InterPro" id="IPR004360">
    <property type="entry name" value="Glyas_Fos-R_dOase_dom"/>
</dbReference>
<organism evidence="2 3">
    <name type="scientific">Sphingomonas rustica</name>
    <dbReference type="NCBI Taxonomy" id="3103142"/>
    <lineage>
        <taxon>Bacteria</taxon>
        <taxon>Pseudomonadati</taxon>
        <taxon>Pseudomonadota</taxon>
        <taxon>Alphaproteobacteria</taxon>
        <taxon>Sphingomonadales</taxon>
        <taxon>Sphingomonadaceae</taxon>
        <taxon>Sphingomonas</taxon>
    </lineage>
</organism>
<dbReference type="SUPFAM" id="SSF54593">
    <property type="entry name" value="Glyoxalase/Bleomycin resistance protein/Dihydroxybiphenyl dioxygenase"/>
    <property type="match status" value="1"/>
</dbReference>
<accession>A0ABV0BDC6</accession>
<comment type="caution">
    <text evidence="2">The sequence shown here is derived from an EMBL/GenBank/DDBJ whole genome shotgun (WGS) entry which is preliminary data.</text>
</comment>
<sequence>MPKMIFVNLPTADVVKSTAFYEALGFTKDLRFSNEHASAMVWSDAITLMILHRDFFATFTPKPVADAHAATEVLLALSLDSRDAVDAIVDAAAASGGRGDIRAAQDMGFMYSRAFEDPDGHVFEPMYMDMDAAMAAFGNQSEHA</sequence>
<feature type="domain" description="VOC" evidence="1">
    <location>
        <begin position="3"/>
        <end position="128"/>
    </location>
</feature>
<dbReference type="RefSeq" id="WP_346248566.1">
    <property type="nucleotide sequence ID" value="NZ_JBDIZK010000014.1"/>
</dbReference>
<proteinExistence type="predicted"/>
<evidence type="ECO:0000259" key="1">
    <source>
        <dbReference type="PROSITE" id="PS51819"/>
    </source>
</evidence>
<dbReference type="PANTHER" id="PTHR36503">
    <property type="entry name" value="BLR2520 PROTEIN"/>
    <property type="match status" value="1"/>
</dbReference>